<dbReference type="InterPro" id="IPR025164">
    <property type="entry name" value="Toastrack_DUF4097"/>
</dbReference>
<evidence type="ECO:0000313" key="2">
    <source>
        <dbReference type="EMBL" id="SNS69293.1"/>
    </source>
</evidence>
<proteinExistence type="predicted"/>
<name>A0A239GLD2_9ACTN</name>
<dbReference type="EMBL" id="FZPH01000001">
    <property type="protein sequence ID" value="SNS69293.1"/>
    <property type="molecule type" value="Genomic_DNA"/>
</dbReference>
<dbReference type="AlphaFoldDB" id="A0A239GLD2"/>
<sequence>MPTFTTPGPIDVNLSLVVANVRITAGERATTEVEVRPGSSSSSSTKMAEETQVEFANGQLRIRTPKNLTRWLGSKTGRIEVEIALPAGSRLDGDNGAGDLDAEGPLGETRYKTGFGAIRLGDTGKARLTTGAGDITVARVAGDAEISTGTGQLHVGAVEGVATVKNSSGETWVGDAGGALRANSANGDIAVDRARGGAALKTANGSLRVLEAVRGRVSLETAAGSLEVGIPTGTAAWLDLDVKNGAVRNSLGGSSGPAEGEETVEVRARTYFGDIVIHRA</sequence>
<feature type="domain" description="DUF4097" evidence="1">
    <location>
        <begin position="18"/>
        <end position="251"/>
    </location>
</feature>
<keyword evidence="3" id="KW-1185">Reference proteome</keyword>
<dbReference type="Gene3D" id="2.160.20.120">
    <property type="match status" value="1"/>
</dbReference>
<organism evidence="2 3">
    <name type="scientific">Asanoa hainanensis</name>
    <dbReference type="NCBI Taxonomy" id="560556"/>
    <lineage>
        <taxon>Bacteria</taxon>
        <taxon>Bacillati</taxon>
        <taxon>Actinomycetota</taxon>
        <taxon>Actinomycetes</taxon>
        <taxon>Micromonosporales</taxon>
        <taxon>Micromonosporaceae</taxon>
        <taxon>Asanoa</taxon>
    </lineage>
</organism>
<reference evidence="2 3" key="1">
    <citation type="submission" date="2017-06" db="EMBL/GenBank/DDBJ databases">
        <authorList>
            <person name="Kim H.J."/>
            <person name="Triplett B.A."/>
        </authorList>
    </citation>
    <scope>NUCLEOTIDE SEQUENCE [LARGE SCALE GENOMIC DNA]</scope>
    <source>
        <strain evidence="2 3">CGMCC 4.5593</strain>
    </source>
</reference>
<evidence type="ECO:0000259" key="1">
    <source>
        <dbReference type="Pfam" id="PF13349"/>
    </source>
</evidence>
<gene>
    <name evidence="2" type="ORF">SAMN05421812_101436</name>
</gene>
<protein>
    <submittedName>
        <fullName evidence="2">Putative adhesin</fullName>
    </submittedName>
</protein>
<evidence type="ECO:0000313" key="3">
    <source>
        <dbReference type="Proteomes" id="UP000198362"/>
    </source>
</evidence>
<dbReference type="OrthoDB" id="3252095at2"/>
<accession>A0A239GLD2</accession>
<dbReference type="Pfam" id="PF13349">
    <property type="entry name" value="DUF4097"/>
    <property type="match status" value="1"/>
</dbReference>
<dbReference type="Proteomes" id="UP000198362">
    <property type="component" value="Unassembled WGS sequence"/>
</dbReference>
<dbReference type="RefSeq" id="WP_089244036.1">
    <property type="nucleotide sequence ID" value="NZ_FZPH01000001.1"/>
</dbReference>